<feature type="active site" description="Proton donor/acceptor" evidence="1">
    <location>
        <position position="309"/>
    </location>
</feature>
<feature type="binding site" evidence="2">
    <location>
        <position position="284"/>
    </location>
    <ligand>
        <name>substrate</name>
    </ligand>
</feature>
<dbReference type="InterPro" id="IPR013078">
    <property type="entry name" value="His_Pase_superF_clade-1"/>
</dbReference>
<dbReference type="PANTHER" id="PTHR48100:SF10">
    <property type="entry name" value="2-CARBOXY-D-ARABINITOL-1-PHOSPHATASE-RELATED"/>
    <property type="match status" value="1"/>
</dbReference>
<proteinExistence type="predicted"/>
<dbReference type="CDD" id="cd07067">
    <property type="entry name" value="HP_PGM_like"/>
    <property type="match status" value="2"/>
</dbReference>
<dbReference type="InterPro" id="IPR050275">
    <property type="entry name" value="PGM_Phosphatase"/>
</dbReference>
<comment type="caution">
    <text evidence="3">The sequence shown here is derived from an EMBL/GenBank/DDBJ whole genome shotgun (WGS) entry which is preliminary data.</text>
</comment>
<dbReference type="RefSeq" id="WP_322877974.1">
    <property type="nucleotide sequence ID" value="NZ_JAVMIP010000005.1"/>
</dbReference>
<sequence length="448" mass="49973">MATKVVIVRHGESTFNVQGRVQGHGDASTLTGKGIAGAKQVGQALKGINFDQFYSSPLRRAYETALEISYQLQVSPPEKTDLLKEIFLPAWETLKFEEVKEKYPEAYQHWHSSPQDLRMDYETPEGTKTVYPLRDLFVQAQAFWQFILDKHQDQTILLVGHSGINRALICTALGMGLEGYIRLQQANCAINVLNFPGDWGEPAQLEGFNLTSHLGDPFPTPRFKEKTLRLLLVRHGETDWNRQGKFQGQIDVPLNATGREQGAKVAKFLENVPLQFAITSPLLRPKATAEAILQFHPQIELGLEPELAEISHGAWEGKLEPEVEAEYPGEIERWRTVPHEVQMPAGENLQQVWDRAIQAWDQIIETAKNNPNYTKPIVGLVVAHDAINKVILCHVAGLGPEEFWQFKQGNGAVSVIDYPLDGGTPRLQAMNITTHLGGVLDRTAAGAL</sequence>
<keyword evidence="4" id="KW-1185">Reference proteome</keyword>
<name>A0AAE4FSE5_9CYAN</name>
<dbReference type="PANTHER" id="PTHR48100">
    <property type="entry name" value="BROAD-SPECIFICITY PHOSPHATASE YOR283W-RELATED"/>
    <property type="match status" value="1"/>
</dbReference>
<dbReference type="AlphaFoldDB" id="A0AAE4FSE5"/>
<evidence type="ECO:0000256" key="1">
    <source>
        <dbReference type="PIRSR" id="PIRSR613078-1"/>
    </source>
</evidence>
<dbReference type="InterPro" id="IPR029033">
    <property type="entry name" value="His_PPase_superfam"/>
</dbReference>
<dbReference type="EC" id="3.1.3.-" evidence="3"/>
<reference evidence="4" key="1">
    <citation type="submission" date="2023-07" db="EMBL/GenBank/DDBJ databases">
        <authorList>
            <person name="Luz R."/>
            <person name="Cordeiro R."/>
            <person name="Fonseca A."/>
            <person name="Goncalves V."/>
        </authorList>
    </citation>
    <scope>NUCLEOTIDE SEQUENCE [LARGE SCALE GENOMIC DNA]</scope>
    <source>
        <strain evidence="4">BACA0444</strain>
    </source>
</reference>
<evidence type="ECO:0000313" key="4">
    <source>
        <dbReference type="Proteomes" id="UP001268256"/>
    </source>
</evidence>
<dbReference type="EMBL" id="JAVMIP010000005">
    <property type="protein sequence ID" value="MDS3860707.1"/>
    <property type="molecule type" value="Genomic_DNA"/>
</dbReference>
<evidence type="ECO:0000256" key="2">
    <source>
        <dbReference type="PIRSR" id="PIRSR613078-2"/>
    </source>
</evidence>
<protein>
    <submittedName>
        <fullName evidence="3">Histidine phosphatase family protein</fullName>
        <ecNumber evidence="3">3.1.3.-</ecNumber>
    </submittedName>
</protein>
<feature type="active site" description="Tele-phosphohistidine intermediate" evidence="1">
    <location>
        <position position="235"/>
    </location>
</feature>
<dbReference type="Proteomes" id="UP001268256">
    <property type="component" value="Unassembled WGS sequence"/>
</dbReference>
<accession>A0AAE4FSE5</accession>
<gene>
    <name evidence="3" type="ORF">RIF25_07760</name>
</gene>
<dbReference type="Pfam" id="PF00300">
    <property type="entry name" value="His_Phos_1"/>
    <property type="match status" value="2"/>
</dbReference>
<dbReference type="SMART" id="SM00855">
    <property type="entry name" value="PGAM"/>
    <property type="match status" value="2"/>
</dbReference>
<dbReference type="GO" id="GO:0016791">
    <property type="term" value="F:phosphatase activity"/>
    <property type="evidence" value="ECO:0007669"/>
    <property type="project" value="TreeGrafter"/>
</dbReference>
<dbReference type="SUPFAM" id="SSF53254">
    <property type="entry name" value="Phosphoglycerate mutase-like"/>
    <property type="match status" value="2"/>
</dbReference>
<keyword evidence="3" id="KW-0378">Hydrolase</keyword>
<dbReference type="Gene3D" id="3.40.50.1240">
    <property type="entry name" value="Phosphoglycerate mutase-like"/>
    <property type="match status" value="2"/>
</dbReference>
<feature type="binding site" evidence="2">
    <location>
        <begin position="234"/>
        <end position="241"/>
    </location>
    <ligand>
        <name>substrate</name>
    </ligand>
</feature>
<evidence type="ECO:0000313" key="3">
    <source>
        <dbReference type="EMBL" id="MDS3860707.1"/>
    </source>
</evidence>
<organism evidence="3 4">
    <name type="scientific">Pseudocalidococcus azoricus BACA0444</name>
    <dbReference type="NCBI Taxonomy" id="2918990"/>
    <lineage>
        <taxon>Bacteria</taxon>
        <taxon>Bacillati</taxon>
        <taxon>Cyanobacteriota</taxon>
        <taxon>Cyanophyceae</taxon>
        <taxon>Acaryochloridales</taxon>
        <taxon>Thermosynechococcaceae</taxon>
        <taxon>Pseudocalidococcus</taxon>
        <taxon>Pseudocalidococcus azoricus</taxon>
    </lineage>
</organism>
<dbReference type="InterPro" id="IPR001345">
    <property type="entry name" value="PG/BPGM_mutase_AS"/>
</dbReference>
<dbReference type="PROSITE" id="PS00175">
    <property type="entry name" value="PG_MUTASE"/>
    <property type="match status" value="2"/>
</dbReference>